<protein>
    <submittedName>
        <fullName evidence="2">Uncharacterized protein</fullName>
    </submittedName>
</protein>
<name>A0AAD6VK31_9AGAR</name>
<evidence type="ECO:0000313" key="3">
    <source>
        <dbReference type="Proteomes" id="UP001219525"/>
    </source>
</evidence>
<dbReference type="Proteomes" id="UP001219525">
    <property type="component" value="Unassembled WGS sequence"/>
</dbReference>
<organism evidence="2 3">
    <name type="scientific">Mycena pura</name>
    <dbReference type="NCBI Taxonomy" id="153505"/>
    <lineage>
        <taxon>Eukaryota</taxon>
        <taxon>Fungi</taxon>
        <taxon>Dikarya</taxon>
        <taxon>Basidiomycota</taxon>
        <taxon>Agaricomycotina</taxon>
        <taxon>Agaricomycetes</taxon>
        <taxon>Agaricomycetidae</taxon>
        <taxon>Agaricales</taxon>
        <taxon>Marasmiineae</taxon>
        <taxon>Mycenaceae</taxon>
        <taxon>Mycena</taxon>
    </lineage>
</organism>
<keyword evidence="3" id="KW-1185">Reference proteome</keyword>
<proteinExistence type="predicted"/>
<dbReference type="AlphaFoldDB" id="A0AAD6VK31"/>
<sequence length="278" mass="29751">MSKFTAFNPLVDTVVSTLVDPVLIVVYLSLPLSTIVEPLFTHVICRPSLITCLLTCVYQGVERSDLKSANSKPRDPAIQSITLALLTQMNEYIGAKSEIQYLHLCTSSYSQKRGYLVQGDAADGGIDDDLYLADTHRPGRERVIHGVRMPIGVVVEHTSEGFEPVVLVKNQAATSGAQHIVQADKVRGRDCEVCQVREGGEGEGADGQQGRAGWGPRRILDAQYGWWRARNVSRTSLVTSCSAGPTALHTGDGPACHPLSSPDTAAGGPGPRSAGSKT</sequence>
<dbReference type="EMBL" id="JARJCW010000017">
    <property type="protein sequence ID" value="KAJ7215363.1"/>
    <property type="molecule type" value="Genomic_DNA"/>
</dbReference>
<comment type="caution">
    <text evidence="2">The sequence shown here is derived from an EMBL/GenBank/DDBJ whole genome shotgun (WGS) entry which is preliminary data.</text>
</comment>
<evidence type="ECO:0000256" key="1">
    <source>
        <dbReference type="SAM" id="MobiDB-lite"/>
    </source>
</evidence>
<reference evidence="2" key="1">
    <citation type="submission" date="2023-03" db="EMBL/GenBank/DDBJ databases">
        <title>Massive genome expansion in bonnet fungi (Mycena s.s.) driven by repeated elements and novel gene families across ecological guilds.</title>
        <authorList>
            <consortium name="Lawrence Berkeley National Laboratory"/>
            <person name="Harder C.B."/>
            <person name="Miyauchi S."/>
            <person name="Viragh M."/>
            <person name="Kuo A."/>
            <person name="Thoen E."/>
            <person name="Andreopoulos B."/>
            <person name="Lu D."/>
            <person name="Skrede I."/>
            <person name="Drula E."/>
            <person name="Henrissat B."/>
            <person name="Morin E."/>
            <person name="Kohler A."/>
            <person name="Barry K."/>
            <person name="LaButti K."/>
            <person name="Morin E."/>
            <person name="Salamov A."/>
            <person name="Lipzen A."/>
            <person name="Mereny Z."/>
            <person name="Hegedus B."/>
            <person name="Baldrian P."/>
            <person name="Stursova M."/>
            <person name="Weitz H."/>
            <person name="Taylor A."/>
            <person name="Grigoriev I.V."/>
            <person name="Nagy L.G."/>
            <person name="Martin F."/>
            <person name="Kauserud H."/>
        </authorList>
    </citation>
    <scope>NUCLEOTIDE SEQUENCE</scope>
    <source>
        <strain evidence="2">9144</strain>
    </source>
</reference>
<evidence type="ECO:0000313" key="2">
    <source>
        <dbReference type="EMBL" id="KAJ7215363.1"/>
    </source>
</evidence>
<gene>
    <name evidence="2" type="ORF">GGX14DRAFT_391800</name>
</gene>
<feature type="region of interest" description="Disordered" evidence="1">
    <location>
        <begin position="252"/>
        <end position="278"/>
    </location>
</feature>
<accession>A0AAD6VK31</accession>